<dbReference type="Pfam" id="PF00144">
    <property type="entry name" value="Beta-lactamase"/>
    <property type="match status" value="1"/>
</dbReference>
<dbReference type="InterPro" id="IPR001466">
    <property type="entry name" value="Beta-lactam-related"/>
</dbReference>
<feature type="transmembrane region" description="Helical" evidence="1">
    <location>
        <begin position="6"/>
        <end position="22"/>
    </location>
</feature>
<keyword evidence="1" id="KW-1133">Transmembrane helix</keyword>
<feature type="domain" description="Beta-lactamase-related" evidence="2">
    <location>
        <begin position="50"/>
        <end position="390"/>
    </location>
</feature>
<name>A0A8R1XX41_ONCVO</name>
<evidence type="ECO:0000256" key="1">
    <source>
        <dbReference type="SAM" id="Phobius"/>
    </source>
</evidence>
<dbReference type="Gene3D" id="3.40.710.10">
    <property type="entry name" value="DD-peptidase/beta-lactamase superfamily"/>
    <property type="match status" value="1"/>
</dbReference>
<dbReference type="PANTHER" id="PTHR43319">
    <property type="entry name" value="BETA-LACTAMASE-RELATED"/>
    <property type="match status" value="1"/>
</dbReference>
<protein>
    <submittedName>
        <fullName evidence="3">Beta-lactamase domain-containing protein</fullName>
    </submittedName>
</protein>
<keyword evidence="1" id="KW-0812">Transmembrane</keyword>
<sequence length="419" mass="48792">MVPRWAIIAIIIGSIIVFLKTPRNDQKSNGIVKKDFQSVKKSFDEILYQEKEGLAFAAYKNDELIVDLWGGYAERAAFQTWNRDTMTVAFSSTKVIGALIIAILVSRGQLQYEDKVTKYWPEFGTYDKENITVQWIVEHKAGLIVFDDELTMEQARDHRYISRIIENTKAKWPAGTAIGYHAITFGWLLDQIVRRIDPLKRSIAQFYREEIQKYMDDKDFYLGLPRDEHYRVARLVQPTMLESVYQIISSGQIFEFSWHCFISWFSCEFYKALRYPLWLSVLSEEMPYNNPAVREMENVAVLGIGTARGLANVISTIWKKNLINEEIWKRLSQPVEYAGDKVSCIKRYRGHGFYYAPHPIRQNTYIMLHPGHGKQNLIIDPFNKVVVVLIRNAILWKCNAFYESLNLANDIIRIVDMNT</sequence>
<accession>A0A8R1XX41</accession>
<dbReference type="PANTHER" id="PTHR43319:SF4">
    <property type="entry name" value="BETA-LACTAMASE DOMAIN-CONTAINING PROTEIN 2"/>
    <property type="match status" value="1"/>
</dbReference>
<dbReference type="EnsemblMetazoa" id="OVOC2108.1">
    <property type="protein sequence ID" value="OVOC2108.1"/>
    <property type="gene ID" value="WBGene00238917"/>
</dbReference>
<reference evidence="3" key="2">
    <citation type="submission" date="2022-06" db="UniProtKB">
        <authorList>
            <consortium name="EnsemblMetazoa"/>
        </authorList>
    </citation>
    <scope>IDENTIFICATION</scope>
</reference>
<dbReference type="SUPFAM" id="SSF56601">
    <property type="entry name" value="beta-lactamase/transpeptidase-like"/>
    <property type="match status" value="1"/>
</dbReference>
<keyword evidence="1" id="KW-0472">Membrane</keyword>
<proteinExistence type="predicted"/>
<evidence type="ECO:0000313" key="4">
    <source>
        <dbReference type="Proteomes" id="UP000024404"/>
    </source>
</evidence>
<dbReference type="EMBL" id="CMVM020000070">
    <property type="status" value="NOT_ANNOTATED_CDS"/>
    <property type="molecule type" value="Genomic_DNA"/>
</dbReference>
<keyword evidence="4" id="KW-1185">Reference proteome</keyword>
<evidence type="ECO:0000313" key="3">
    <source>
        <dbReference type="EnsemblMetazoa" id="OVOC2108.1"/>
    </source>
</evidence>
<dbReference type="InterPro" id="IPR052907">
    <property type="entry name" value="Beta-lactamase/esterase"/>
</dbReference>
<organism evidence="3 4">
    <name type="scientific">Onchocerca volvulus</name>
    <dbReference type="NCBI Taxonomy" id="6282"/>
    <lineage>
        <taxon>Eukaryota</taxon>
        <taxon>Metazoa</taxon>
        <taxon>Ecdysozoa</taxon>
        <taxon>Nematoda</taxon>
        <taxon>Chromadorea</taxon>
        <taxon>Rhabditida</taxon>
        <taxon>Spirurina</taxon>
        <taxon>Spiruromorpha</taxon>
        <taxon>Filarioidea</taxon>
        <taxon>Onchocercidae</taxon>
        <taxon>Onchocerca</taxon>
    </lineage>
</organism>
<reference evidence="4" key="1">
    <citation type="submission" date="2013-10" db="EMBL/GenBank/DDBJ databases">
        <title>Genome sequencing of Onchocerca volvulus.</title>
        <authorList>
            <person name="Cotton J."/>
            <person name="Tsai J."/>
            <person name="Stanley E."/>
            <person name="Tracey A."/>
            <person name="Holroyd N."/>
            <person name="Lustigman S."/>
            <person name="Berriman M."/>
        </authorList>
    </citation>
    <scope>NUCLEOTIDE SEQUENCE</scope>
</reference>
<dbReference type="OMA" id="GWLLDQI"/>
<dbReference type="AlphaFoldDB" id="A0A8R1XX41"/>
<dbReference type="InterPro" id="IPR012338">
    <property type="entry name" value="Beta-lactam/transpept-like"/>
</dbReference>
<dbReference type="Proteomes" id="UP000024404">
    <property type="component" value="Unassembled WGS sequence"/>
</dbReference>
<evidence type="ECO:0000259" key="2">
    <source>
        <dbReference type="Pfam" id="PF00144"/>
    </source>
</evidence>